<evidence type="ECO:0000256" key="7">
    <source>
        <dbReference type="SAM" id="Phobius"/>
    </source>
</evidence>
<keyword evidence="8" id="KW-1185">Reference proteome</keyword>
<dbReference type="Proteomes" id="UP000515135">
    <property type="component" value="Unplaced"/>
</dbReference>
<feature type="transmembrane region" description="Helical" evidence="7">
    <location>
        <begin position="104"/>
        <end position="124"/>
    </location>
</feature>
<evidence type="ECO:0000256" key="4">
    <source>
        <dbReference type="ARBA" id="ARBA00022989"/>
    </source>
</evidence>
<comment type="subcellular location">
    <subcellularLocation>
        <location evidence="1">Membrane</location>
        <topology evidence="1">Single-pass membrane protein</topology>
    </subcellularLocation>
</comment>
<organism evidence="8 9">
    <name type="scientific">Branchiostoma belcheri</name>
    <name type="common">Amphioxus</name>
    <dbReference type="NCBI Taxonomy" id="7741"/>
    <lineage>
        <taxon>Eukaryota</taxon>
        <taxon>Metazoa</taxon>
        <taxon>Chordata</taxon>
        <taxon>Cephalochordata</taxon>
        <taxon>Leptocardii</taxon>
        <taxon>Amphioxiformes</taxon>
        <taxon>Branchiostomatidae</taxon>
        <taxon>Branchiostoma</taxon>
    </lineage>
</organism>
<dbReference type="InterPro" id="IPR009432">
    <property type="entry name" value="DUF1075"/>
</dbReference>
<evidence type="ECO:0000313" key="9">
    <source>
        <dbReference type="RefSeq" id="XP_019631550.1"/>
    </source>
</evidence>
<protein>
    <submittedName>
        <fullName evidence="9">Uncharacterized protein LOC109475384 isoform X1</fullName>
    </submittedName>
</protein>
<reference evidence="9" key="1">
    <citation type="submission" date="2025-08" db="UniProtKB">
        <authorList>
            <consortium name="RefSeq"/>
        </authorList>
    </citation>
    <scope>IDENTIFICATION</scope>
    <source>
        <tissue evidence="9">Gonad</tissue>
    </source>
</reference>
<keyword evidence="3 7" id="KW-0812">Transmembrane</keyword>
<keyword evidence="4 7" id="KW-1133">Transmembrane helix</keyword>
<comment type="similarity">
    <text evidence="2">Belongs to the UPF0389 family.</text>
</comment>
<proteinExistence type="inferred from homology"/>
<dbReference type="GeneID" id="109475384"/>
<feature type="region of interest" description="Disordered" evidence="6">
    <location>
        <begin position="143"/>
        <end position="167"/>
    </location>
</feature>
<accession>A0A6P4YPW6</accession>
<evidence type="ECO:0000256" key="2">
    <source>
        <dbReference type="ARBA" id="ARBA00007363"/>
    </source>
</evidence>
<evidence type="ECO:0000256" key="3">
    <source>
        <dbReference type="ARBA" id="ARBA00022692"/>
    </source>
</evidence>
<dbReference type="OrthoDB" id="8193498at2759"/>
<dbReference type="Pfam" id="PF06388">
    <property type="entry name" value="DUF1075"/>
    <property type="match status" value="1"/>
</dbReference>
<gene>
    <name evidence="9" type="primary">LOC109475384</name>
</gene>
<dbReference type="RefSeq" id="XP_019631550.1">
    <property type="nucleotide sequence ID" value="XM_019775991.1"/>
</dbReference>
<dbReference type="KEGG" id="bbel:109475384"/>
<evidence type="ECO:0000256" key="5">
    <source>
        <dbReference type="ARBA" id="ARBA00023136"/>
    </source>
</evidence>
<name>A0A6P4YPW6_BRABE</name>
<evidence type="ECO:0000256" key="6">
    <source>
        <dbReference type="SAM" id="MobiDB-lite"/>
    </source>
</evidence>
<dbReference type="AlphaFoldDB" id="A0A6P4YPW6"/>
<dbReference type="GO" id="GO:0016020">
    <property type="term" value="C:membrane"/>
    <property type="evidence" value="ECO:0007669"/>
    <property type="project" value="UniProtKB-SubCell"/>
</dbReference>
<sequence>MSLLAARLPTGASLRALGCLARPTHPPAARPTHPTAARPTHPPAAACQAVRTYSEGEKNPANIAGYHPGKVDKFALRATRKVKKGEEYPQEVSYDTMTAARDKLRVMVVTGIVVVAGLGAVWFIKEILWYPFPLVYAERKSGTGSRRHTEQAQPGAQGTVGCREKGC</sequence>
<evidence type="ECO:0000256" key="1">
    <source>
        <dbReference type="ARBA" id="ARBA00004167"/>
    </source>
</evidence>
<keyword evidence="5 7" id="KW-0472">Membrane</keyword>
<evidence type="ECO:0000313" key="8">
    <source>
        <dbReference type="Proteomes" id="UP000515135"/>
    </source>
</evidence>